<gene>
    <name evidence="2" type="ORF">ACFOGJ_21705</name>
</gene>
<feature type="region of interest" description="Disordered" evidence="1">
    <location>
        <begin position="1"/>
        <end position="21"/>
    </location>
</feature>
<accession>A0ABV7L649</accession>
<keyword evidence="3" id="KW-1185">Reference proteome</keyword>
<evidence type="ECO:0000313" key="3">
    <source>
        <dbReference type="Proteomes" id="UP001595528"/>
    </source>
</evidence>
<evidence type="ECO:0000313" key="2">
    <source>
        <dbReference type="EMBL" id="MFC3229881.1"/>
    </source>
</evidence>
<evidence type="ECO:0000256" key="1">
    <source>
        <dbReference type="SAM" id="MobiDB-lite"/>
    </source>
</evidence>
<dbReference type="EMBL" id="JBHRTR010000034">
    <property type="protein sequence ID" value="MFC3229881.1"/>
    <property type="molecule type" value="Genomic_DNA"/>
</dbReference>
<name>A0ABV7L649_9PROT</name>
<reference evidence="3" key="1">
    <citation type="journal article" date="2019" name="Int. J. Syst. Evol. Microbiol.">
        <title>The Global Catalogue of Microorganisms (GCM) 10K type strain sequencing project: providing services to taxonomists for standard genome sequencing and annotation.</title>
        <authorList>
            <consortium name="The Broad Institute Genomics Platform"/>
            <consortium name="The Broad Institute Genome Sequencing Center for Infectious Disease"/>
            <person name="Wu L."/>
            <person name="Ma J."/>
        </authorList>
    </citation>
    <scope>NUCLEOTIDE SEQUENCE [LARGE SCALE GENOMIC DNA]</scope>
    <source>
        <strain evidence="3">KCTC 42964</strain>
    </source>
</reference>
<dbReference type="RefSeq" id="WP_379904501.1">
    <property type="nucleotide sequence ID" value="NZ_JBHRTR010000034.1"/>
</dbReference>
<dbReference type="Proteomes" id="UP001595528">
    <property type="component" value="Unassembled WGS sequence"/>
</dbReference>
<proteinExistence type="predicted"/>
<organism evidence="2 3">
    <name type="scientific">Marinibaculum pumilum</name>
    <dbReference type="NCBI Taxonomy" id="1766165"/>
    <lineage>
        <taxon>Bacteria</taxon>
        <taxon>Pseudomonadati</taxon>
        <taxon>Pseudomonadota</taxon>
        <taxon>Alphaproteobacteria</taxon>
        <taxon>Rhodospirillales</taxon>
        <taxon>Rhodospirillaceae</taxon>
        <taxon>Marinibaculum</taxon>
    </lineage>
</organism>
<comment type="caution">
    <text evidence="2">The sequence shown here is derived from an EMBL/GenBank/DDBJ whole genome shotgun (WGS) entry which is preliminary data.</text>
</comment>
<protein>
    <submittedName>
        <fullName evidence="2">Uncharacterized protein</fullName>
    </submittedName>
</protein>
<sequence length="135" mass="15576">MAKRPRQVPQREPLTTAQIEQAIYVGSPEHKKERWWGGLPEAYVGPDGDASRPGRQITSVCELTTEAERDEATNWVRTALRMGQFRYRDADKDFPAHIWYRDEAGQLWQGRCVNSVLGTYKGWPVDEAERSEDIR</sequence>